<keyword evidence="6" id="KW-1185">Reference proteome</keyword>
<feature type="domain" description="DUF5667" evidence="4">
    <location>
        <begin position="31"/>
        <end position="122"/>
    </location>
</feature>
<feature type="compositionally biased region" description="Acidic residues" evidence="2">
    <location>
        <begin position="304"/>
        <end position="314"/>
    </location>
</feature>
<organism evidence="5 6">
    <name type="scientific">Ornithinibacillus xuwenensis</name>
    <dbReference type="NCBI Taxonomy" id="3144668"/>
    <lineage>
        <taxon>Bacteria</taxon>
        <taxon>Bacillati</taxon>
        <taxon>Bacillota</taxon>
        <taxon>Bacilli</taxon>
        <taxon>Bacillales</taxon>
        <taxon>Bacillaceae</taxon>
        <taxon>Ornithinibacillus</taxon>
    </lineage>
</organism>
<name>A0ABU9XIQ4_9BACI</name>
<feature type="compositionally biased region" description="Acidic residues" evidence="2">
    <location>
        <begin position="187"/>
        <end position="206"/>
    </location>
</feature>
<evidence type="ECO:0000256" key="2">
    <source>
        <dbReference type="SAM" id="MobiDB-lite"/>
    </source>
</evidence>
<feature type="signal peptide" evidence="3">
    <location>
        <begin position="1"/>
        <end position="22"/>
    </location>
</feature>
<dbReference type="RefSeq" id="WP_345825646.1">
    <property type="nucleotide sequence ID" value="NZ_JBDIML010000004.1"/>
</dbReference>
<dbReference type="Proteomes" id="UP001444625">
    <property type="component" value="Unassembled WGS sequence"/>
</dbReference>
<evidence type="ECO:0000313" key="5">
    <source>
        <dbReference type="EMBL" id="MEN2768165.1"/>
    </source>
</evidence>
<feature type="chain" id="PRO_5045688406" evidence="3">
    <location>
        <begin position="23"/>
        <end position="314"/>
    </location>
</feature>
<comment type="caution">
    <text evidence="5">The sequence shown here is derived from an EMBL/GenBank/DDBJ whole genome shotgun (WGS) entry which is preliminary data.</text>
</comment>
<evidence type="ECO:0000256" key="3">
    <source>
        <dbReference type="SAM" id="SignalP"/>
    </source>
</evidence>
<dbReference type="EMBL" id="JBDIML010000004">
    <property type="protein sequence ID" value="MEN2768165.1"/>
    <property type="molecule type" value="Genomic_DNA"/>
</dbReference>
<protein>
    <submittedName>
        <fullName evidence="5">DUF5667 domain-containing protein</fullName>
    </submittedName>
</protein>
<evidence type="ECO:0000259" key="4">
    <source>
        <dbReference type="Pfam" id="PF18915"/>
    </source>
</evidence>
<accession>A0ABU9XIQ4</accession>
<gene>
    <name evidence="5" type="ORF">ABC228_13360</name>
</gene>
<reference evidence="5 6" key="1">
    <citation type="submission" date="2024-05" db="EMBL/GenBank/DDBJ databases">
        <authorList>
            <person name="Haq I."/>
            <person name="Ullah Z."/>
            <person name="Ahmad R."/>
            <person name="Li M."/>
            <person name="Tong Y."/>
        </authorList>
    </citation>
    <scope>NUCLEOTIDE SEQUENCE [LARGE SCALE GENOMIC DNA]</scope>
    <source>
        <strain evidence="5 6">16A2E</strain>
    </source>
</reference>
<proteinExistence type="predicted"/>
<keyword evidence="3" id="KW-0732">Signal</keyword>
<keyword evidence="1" id="KW-0175">Coiled coil</keyword>
<feature type="compositionally biased region" description="Basic and acidic residues" evidence="2">
    <location>
        <begin position="207"/>
        <end position="303"/>
    </location>
</feature>
<dbReference type="Pfam" id="PF18915">
    <property type="entry name" value="DUF5667"/>
    <property type="match status" value="1"/>
</dbReference>
<sequence>MKKLLASGIVLGSLFVASTAVSAEETSPEIISADSELYETVRVMEDTEYSLTESPEEKIILQDDYAEKRLLEAVEQLENGDEESAEELLNEYDEQVQHIEESIENAVDDNEDISNLETIVEENAKYLKENLLALLEREDLPDTAKAGITKALENQARAMKNFAKALEKAELAMMNGNSNNGSKDKDEVEENLDDTNEAAEKAEEEAEKAAEKAQEEAEKAEEKAREEAERAEEKAREEAERAEEKAREEAKRAEEKAKEEAKRTEEKAREEAKRAEEKAREEAKRTEEKAREEAERAREKAQNEENEDSNTDEQ</sequence>
<evidence type="ECO:0000256" key="1">
    <source>
        <dbReference type="SAM" id="Coils"/>
    </source>
</evidence>
<dbReference type="InterPro" id="IPR043725">
    <property type="entry name" value="DUF5667"/>
</dbReference>
<feature type="region of interest" description="Disordered" evidence="2">
    <location>
        <begin position="174"/>
        <end position="314"/>
    </location>
</feature>
<evidence type="ECO:0000313" key="6">
    <source>
        <dbReference type="Proteomes" id="UP001444625"/>
    </source>
</evidence>
<feature type="coiled-coil region" evidence="1">
    <location>
        <begin position="71"/>
        <end position="109"/>
    </location>
</feature>